<accession>A0A1G9SEZ9</accession>
<dbReference type="Proteomes" id="UP000183200">
    <property type="component" value="Unassembled WGS sequence"/>
</dbReference>
<proteinExistence type="predicted"/>
<reference evidence="2" key="1">
    <citation type="submission" date="2016-10" db="EMBL/GenBank/DDBJ databases">
        <authorList>
            <person name="Varghese N."/>
            <person name="Submissions S."/>
        </authorList>
    </citation>
    <scope>NUCLEOTIDE SEQUENCE [LARGE SCALE GENOMIC DNA]</scope>
    <source>
        <strain evidence="2">DSM 19110</strain>
    </source>
</reference>
<sequence>MKKACLFILFPILILNASFIEVFKMPKLVSHFLRHHELDQRIGVLDFIAMHYLGQDIDDDDQKEDMELPFKKLEGQTIIQLAIPAGKITIQKAGSVLIADQNWSIEKYFHSNPEPGAFFKPPRA</sequence>
<keyword evidence="2" id="KW-1185">Reference proteome</keyword>
<name>A0A1G9SEZ9_9SPHI</name>
<dbReference type="OrthoDB" id="894042at2"/>
<protein>
    <submittedName>
        <fullName evidence="1">Uncharacterized protein</fullName>
    </submittedName>
</protein>
<organism evidence="1 2">
    <name type="scientific">Pedobacter steynii</name>
    <dbReference type="NCBI Taxonomy" id="430522"/>
    <lineage>
        <taxon>Bacteria</taxon>
        <taxon>Pseudomonadati</taxon>
        <taxon>Bacteroidota</taxon>
        <taxon>Sphingobacteriia</taxon>
        <taxon>Sphingobacteriales</taxon>
        <taxon>Sphingobacteriaceae</taxon>
        <taxon>Pedobacter</taxon>
    </lineage>
</organism>
<dbReference type="RefSeq" id="WP_074606422.1">
    <property type="nucleotide sequence ID" value="NZ_FNGY01000003.1"/>
</dbReference>
<evidence type="ECO:0000313" key="2">
    <source>
        <dbReference type="Proteomes" id="UP000183200"/>
    </source>
</evidence>
<dbReference type="AlphaFoldDB" id="A0A1G9SEZ9"/>
<dbReference type="EMBL" id="FNGY01000003">
    <property type="protein sequence ID" value="SDM34019.1"/>
    <property type="molecule type" value="Genomic_DNA"/>
</dbReference>
<evidence type="ECO:0000313" key="1">
    <source>
        <dbReference type="EMBL" id="SDM34019.1"/>
    </source>
</evidence>
<gene>
    <name evidence="1" type="ORF">SAMN05421820_103576</name>
</gene>